<reference evidence="10 11" key="1">
    <citation type="submission" date="2025-04" db="UniProtKB">
        <authorList>
            <consortium name="RefSeq"/>
        </authorList>
    </citation>
    <scope>IDENTIFICATION</scope>
</reference>
<dbReference type="InterPro" id="IPR048511">
    <property type="entry name" value="TMEM106_N"/>
</dbReference>
<keyword evidence="9" id="KW-1185">Reference proteome</keyword>
<feature type="domain" description="Transmembrane protein 106 N-terminal" evidence="8">
    <location>
        <begin position="16"/>
        <end position="66"/>
    </location>
</feature>
<dbReference type="PANTHER" id="PTHR28556">
    <property type="entry name" value="TRANSMEMBRANE PROTEIN 106B"/>
    <property type="match status" value="1"/>
</dbReference>
<feature type="transmembrane region" description="Helical" evidence="6">
    <location>
        <begin position="67"/>
        <end position="88"/>
    </location>
</feature>
<evidence type="ECO:0000256" key="3">
    <source>
        <dbReference type="ARBA" id="ARBA00022692"/>
    </source>
</evidence>
<comment type="subcellular location">
    <subcellularLocation>
        <location evidence="1">Endomembrane system</location>
    </subcellularLocation>
</comment>
<evidence type="ECO:0000259" key="8">
    <source>
        <dbReference type="Pfam" id="PF21002"/>
    </source>
</evidence>
<dbReference type="KEGG" id="hgl:101718688"/>
<dbReference type="AlphaFoldDB" id="A0AAX6S805"/>
<evidence type="ECO:0000259" key="7">
    <source>
        <dbReference type="Pfam" id="PF07092"/>
    </source>
</evidence>
<dbReference type="InterPro" id="IPR009790">
    <property type="entry name" value="TMEM106"/>
</dbReference>
<dbReference type="Proteomes" id="UP000694906">
    <property type="component" value="Unplaced"/>
</dbReference>
<dbReference type="InterPro" id="IPR048509">
    <property type="entry name" value="TMEM106_C"/>
</dbReference>
<evidence type="ECO:0000313" key="10">
    <source>
        <dbReference type="RefSeq" id="XP_004870644.1"/>
    </source>
</evidence>
<evidence type="ECO:0000256" key="5">
    <source>
        <dbReference type="ARBA" id="ARBA00023136"/>
    </source>
</evidence>
<proteinExistence type="inferred from homology"/>
<dbReference type="GO" id="GO:0012505">
    <property type="term" value="C:endomembrane system"/>
    <property type="evidence" value="ECO:0007669"/>
    <property type="project" value="UniProtKB-SubCell"/>
</dbReference>
<dbReference type="CTD" id="113277"/>
<dbReference type="Pfam" id="PF21002">
    <property type="entry name" value="TMEM106_N"/>
    <property type="match status" value="1"/>
</dbReference>
<feature type="domain" description="Transmembrane protein 106 C-terminal" evidence="7">
    <location>
        <begin position="89"/>
        <end position="223"/>
    </location>
</feature>
<dbReference type="GeneID" id="101718688"/>
<organism evidence="9 11">
    <name type="scientific">Heterocephalus glaber</name>
    <name type="common">Naked mole rat</name>
    <dbReference type="NCBI Taxonomy" id="10181"/>
    <lineage>
        <taxon>Eukaryota</taxon>
        <taxon>Metazoa</taxon>
        <taxon>Chordata</taxon>
        <taxon>Craniata</taxon>
        <taxon>Vertebrata</taxon>
        <taxon>Euteleostomi</taxon>
        <taxon>Mammalia</taxon>
        <taxon>Eutheria</taxon>
        <taxon>Euarchontoglires</taxon>
        <taxon>Glires</taxon>
        <taxon>Rodentia</taxon>
        <taxon>Hystricomorpha</taxon>
        <taxon>Bathyergidae</taxon>
        <taxon>Heterocephalus</taxon>
    </lineage>
</organism>
<evidence type="ECO:0000313" key="11">
    <source>
        <dbReference type="RefSeq" id="XP_021104555.1"/>
    </source>
</evidence>
<keyword evidence="5 6" id="KW-0472">Membrane</keyword>
<dbReference type="RefSeq" id="XP_021104555.1">
    <property type="nucleotide sequence ID" value="XM_021248896.1"/>
</dbReference>
<name>A0AAX6S805_HETGA</name>
<protein>
    <submittedName>
        <fullName evidence="10 11">Transmembrane protein 106A</fullName>
    </submittedName>
</protein>
<gene>
    <name evidence="10 11" type="primary">Tmem106a</name>
</gene>
<comment type="similarity">
    <text evidence="2">Belongs to the TMEM106 family.</text>
</comment>
<accession>A0AAX6S805</accession>
<dbReference type="PANTHER" id="PTHR28556:SF3">
    <property type="entry name" value="TRANSMEMBRANE PROTEIN 106A"/>
    <property type="match status" value="1"/>
</dbReference>
<dbReference type="Pfam" id="PF07092">
    <property type="entry name" value="TMEM106"/>
    <property type="match status" value="1"/>
</dbReference>
<keyword evidence="4 6" id="KW-1133">Transmembrane helix</keyword>
<dbReference type="RefSeq" id="XP_004870644.1">
    <property type="nucleotide sequence ID" value="XM_004870587.3"/>
</dbReference>
<evidence type="ECO:0000256" key="1">
    <source>
        <dbReference type="ARBA" id="ARBA00004308"/>
    </source>
</evidence>
<evidence type="ECO:0000256" key="4">
    <source>
        <dbReference type="ARBA" id="ARBA00022989"/>
    </source>
</evidence>
<sequence>MGKTLSQPGSPGGAERSAFLSTRPAGSRFVPCPTCRGSREIPRELEEQLVALIPYGDQRLEPRHTKLFVSLAVLVCLATTGFTAFFLFPRSIAVRPVGLSSSSVAFDKGTVHLKATSVLNISNPNYCPVTVTRLTVQALHVSLMVGQLSESLLLHIGPLASDQMLYAVATRISDETTYKICTWLEIKVHYVVLHIQGTLTYSYLGREDQHSFEGSEYVDCRRGSALAPHPP</sequence>
<keyword evidence="3 6" id="KW-0812">Transmembrane</keyword>
<evidence type="ECO:0000256" key="2">
    <source>
        <dbReference type="ARBA" id="ARBA00008111"/>
    </source>
</evidence>
<evidence type="ECO:0000256" key="6">
    <source>
        <dbReference type="SAM" id="Phobius"/>
    </source>
</evidence>
<evidence type="ECO:0000313" key="9">
    <source>
        <dbReference type="Proteomes" id="UP000694906"/>
    </source>
</evidence>